<geneLocation type="plasmid" evidence="1 2">
    <name>unnamed1</name>
</geneLocation>
<evidence type="ECO:0000313" key="1">
    <source>
        <dbReference type="EMBL" id="QDY34675.1"/>
    </source>
</evidence>
<dbReference type="EMBL" id="CP022406">
    <property type="protein sequence ID" value="QDY34675.1"/>
    <property type="molecule type" value="Genomic_DNA"/>
</dbReference>
<accession>A0AAE6IA86</accession>
<protein>
    <submittedName>
        <fullName evidence="1">Uncharacterized protein</fullName>
    </submittedName>
</protein>
<proteinExistence type="predicted"/>
<name>A0AAE6IA86_CLOSG</name>
<dbReference type="AlphaFoldDB" id="A0AAE6IA86"/>
<gene>
    <name evidence="1" type="ORF">CGS26_20500</name>
</gene>
<sequence>MRTAHRFEESEIDRFKDDRDIPIPIDVLGIPEEYEDGKTINENIKVMIEKGTLNNLLDLDLRPLHQTGQYCPNCGEEL</sequence>
<keyword evidence="1" id="KW-0614">Plasmid</keyword>
<dbReference type="Proteomes" id="UP000962161">
    <property type="component" value="Plasmid unnamed1"/>
</dbReference>
<reference evidence="1" key="1">
    <citation type="submission" date="2017-07" db="EMBL/GenBank/DDBJ databases">
        <title>Genome sequencing of BoNT-producing clostridia.</title>
        <authorList>
            <person name="Williamson C."/>
        </authorList>
    </citation>
    <scope>NUCLEOTIDE SEQUENCE</scope>
    <source>
        <strain evidence="1">AM553</strain>
        <plasmid evidence="1">unnamed1</plasmid>
    </source>
</reference>
<organism evidence="1 2">
    <name type="scientific">Clostridium sporogenes</name>
    <dbReference type="NCBI Taxonomy" id="1509"/>
    <lineage>
        <taxon>Bacteria</taxon>
        <taxon>Bacillati</taxon>
        <taxon>Bacillota</taxon>
        <taxon>Clostridia</taxon>
        <taxon>Eubacteriales</taxon>
        <taxon>Clostridiaceae</taxon>
        <taxon>Clostridium</taxon>
    </lineage>
</organism>
<dbReference type="RefSeq" id="WP_061329794.1">
    <property type="nucleotide sequence ID" value="NZ_CP022406.1"/>
</dbReference>
<evidence type="ECO:0000313" key="2">
    <source>
        <dbReference type="Proteomes" id="UP000962161"/>
    </source>
</evidence>